<evidence type="ECO:0000313" key="2">
    <source>
        <dbReference type="Proteomes" id="UP000663193"/>
    </source>
</evidence>
<protein>
    <submittedName>
        <fullName evidence="1">Uncharacterized protein</fullName>
    </submittedName>
</protein>
<keyword evidence="2" id="KW-1185">Reference proteome</keyword>
<dbReference type="EMBL" id="CP069031">
    <property type="protein sequence ID" value="QRC99531.1"/>
    <property type="molecule type" value="Genomic_DNA"/>
</dbReference>
<name>A0A7U2F6R4_PHANO</name>
<feature type="non-terminal residue" evidence="1">
    <location>
        <position position="58"/>
    </location>
</feature>
<dbReference type="VEuPathDB" id="FungiDB:JI435_413590"/>
<gene>
    <name evidence="1" type="ORF">JI435_413590</name>
</gene>
<reference evidence="2" key="1">
    <citation type="journal article" date="2021" name="BMC Genomics">
        <title>Chromosome-level genome assembly and manually-curated proteome of model necrotroph Parastagonospora nodorum Sn15 reveals a genome-wide trove of candidate effector homologs, and redundancy of virulence-related functions within an accessory chromosome.</title>
        <authorList>
            <person name="Bertazzoni S."/>
            <person name="Jones D.A.B."/>
            <person name="Phan H.T."/>
            <person name="Tan K.-C."/>
            <person name="Hane J.K."/>
        </authorList>
    </citation>
    <scope>NUCLEOTIDE SEQUENCE [LARGE SCALE GENOMIC DNA]</scope>
    <source>
        <strain evidence="2">SN15 / ATCC MYA-4574 / FGSC 10173)</strain>
    </source>
</reference>
<organism evidence="1 2">
    <name type="scientific">Phaeosphaeria nodorum (strain SN15 / ATCC MYA-4574 / FGSC 10173)</name>
    <name type="common">Glume blotch fungus</name>
    <name type="synonym">Parastagonospora nodorum</name>
    <dbReference type="NCBI Taxonomy" id="321614"/>
    <lineage>
        <taxon>Eukaryota</taxon>
        <taxon>Fungi</taxon>
        <taxon>Dikarya</taxon>
        <taxon>Ascomycota</taxon>
        <taxon>Pezizomycotina</taxon>
        <taxon>Dothideomycetes</taxon>
        <taxon>Pleosporomycetidae</taxon>
        <taxon>Pleosporales</taxon>
        <taxon>Pleosporineae</taxon>
        <taxon>Phaeosphaeriaceae</taxon>
        <taxon>Parastagonospora</taxon>
    </lineage>
</organism>
<accession>A0A7U2F6R4</accession>
<sequence>APFLDYHCSTVFPSPCMRRRLMLILPPKDGTIMFSWIILSKRLPFLKSADLEICDLGR</sequence>
<evidence type="ECO:0000313" key="1">
    <source>
        <dbReference type="EMBL" id="QRC99531.1"/>
    </source>
</evidence>
<dbReference type="AlphaFoldDB" id="A0A7U2F6R4"/>
<proteinExistence type="predicted"/>
<dbReference type="Proteomes" id="UP000663193">
    <property type="component" value="Chromosome 9"/>
</dbReference>